<name>A0A847S779_9NEIS</name>
<proteinExistence type="predicted"/>
<evidence type="ECO:0000313" key="3">
    <source>
        <dbReference type="EMBL" id="NLR74695.1"/>
    </source>
</evidence>
<accession>A0A847S779</accession>
<feature type="signal peptide" evidence="1">
    <location>
        <begin position="1"/>
        <end position="21"/>
    </location>
</feature>
<dbReference type="AlphaFoldDB" id="A0A847S779"/>
<keyword evidence="4" id="KW-1185">Reference proteome</keyword>
<dbReference type="RefSeq" id="WP_168876290.1">
    <property type="nucleotide sequence ID" value="NZ_JABAIM010000001.1"/>
</dbReference>
<dbReference type="SMART" id="SM00867">
    <property type="entry name" value="YceI"/>
    <property type="match status" value="1"/>
</dbReference>
<evidence type="ECO:0000259" key="2">
    <source>
        <dbReference type="SMART" id="SM00867"/>
    </source>
</evidence>
<organism evidence="3 4">
    <name type="scientific">Leeia aquatica</name>
    <dbReference type="NCBI Taxonomy" id="2725557"/>
    <lineage>
        <taxon>Bacteria</taxon>
        <taxon>Pseudomonadati</taxon>
        <taxon>Pseudomonadota</taxon>
        <taxon>Betaproteobacteria</taxon>
        <taxon>Neisseriales</taxon>
        <taxon>Leeiaceae</taxon>
        <taxon>Leeia</taxon>
    </lineage>
</organism>
<keyword evidence="1" id="KW-0732">Signal</keyword>
<dbReference type="InterPro" id="IPR036761">
    <property type="entry name" value="TTHA0802/YceI-like_sf"/>
</dbReference>
<dbReference type="PANTHER" id="PTHR34406:SF1">
    <property type="entry name" value="PROTEIN YCEI"/>
    <property type="match status" value="1"/>
</dbReference>
<feature type="domain" description="Lipid/polyisoprenoid-binding YceI-like" evidence="2">
    <location>
        <begin position="21"/>
        <end position="181"/>
    </location>
</feature>
<feature type="chain" id="PRO_5032277968" evidence="1">
    <location>
        <begin position="22"/>
        <end position="182"/>
    </location>
</feature>
<evidence type="ECO:0000256" key="1">
    <source>
        <dbReference type="SAM" id="SignalP"/>
    </source>
</evidence>
<dbReference type="SUPFAM" id="SSF101874">
    <property type="entry name" value="YceI-like"/>
    <property type="match status" value="1"/>
</dbReference>
<gene>
    <name evidence="3" type="ORF">HF682_05930</name>
</gene>
<dbReference type="PANTHER" id="PTHR34406">
    <property type="entry name" value="PROTEIN YCEI"/>
    <property type="match status" value="1"/>
</dbReference>
<protein>
    <submittedName>
        <fullName evidence="3">YceI family protein</fullName>
    </submittedName>
</protein>
<evidence type="ECO:0000313" key="4">
    <source>
        <dbReference type="Proteomes" id="UP000587991"/>
    </source>
</evidence>
<dbReference type="InterPro" id="IPR007372">
    <property type="entry name" value="Lipid/polyisoprenoid-bd_YceI"/>
</dbReference>
<reference evidence="3 4" key="1">
    <citation type="submission" date="2020-04" db="EMBL/GenBank/DDBJ databases">
        <title>Draft genome of Leeia sp. IMCC25680.</title>
        <authorList>
            <person name="Song J."/>
            <person name="Cho J.-C."/>
        </authorList>
    </citation>
    <scope>NUCLEOTIDE SEQUENCE [LARGE SCALE GENOMIC DNA]</scope>
    <source>
        <strain evidence="3 4">IMCC25680</strain>
    </source>
</reference>
<dbReference type="Proteomes" id="UP000587991">
    <property type="component" value="Unassembled WGS sequence"/>
</dbReference>
<dbReference type="Pfam" id="PF04264">
    <property type="entry name" value="YceI"/>
    <property type="match status" value="1"/>
</dbReference>
<comment type="caution">
    <text evidence="3">The sequence shown here is derived from an EMBL/GenBank/DDBJ whole genome shotgun (WGS) entry which is preliminary data.</text>
</comment>
<dbReference type="Gene3D" id="2.40.128.110">
    <property type="entry name" value="Lipid/polyisoprenoid-binding, YceI-like"/>
    <property type="match status" value="1"/>
</dbReference>
<dbReference type="EMBL" id="JABAIM010000001">
    <property type="protein sequence ID" value="NLR74695.1"/>
    <property type="molecule type" value="Genomic_DNA"/>
</dbReference>
<sequence>MGALRYGLAGLLLSAGLAAQAQTVDLAKSQLKFTFKQEEVPVEGQFRKFAAQVSFDPAKPEAGKAEVSVELSSVDGGSPDATGELGKKSWFDSAHFPQAKFSASGFKALGGGKFQAPGKLSLKGKTLPVTVTFTSKPEGKGLLLTGSTTVNRLAFAVGDGVWADTDSVADAVQVQFKLLVNP</sequence>